<proteinExistence type="inferred from homology"/>
<dbReference type="Gene3D" id="1.10.630.10">
    <property type="entry name" value="Cytochrome P450"/>
    <property type="match status" value="1"/>
</dbReference>
<dbReference type="GO" id="GO:0004497">
    <property type="term" value="F:monooxygenase activity"/>
    <property type="evidence" value="ECO:0007669"/>
    <property type="project" value="UniProtKB-KW"/>
</dbReference>
<geneLocation type="plasmid" evidence="9">
    <name>pjcm18538 dna</name>
</geneLocation>
<evidence type="ECO:0000256" key="1">
    <source>
        <dbReference type="ARBA" id="ARBA00010617"/>
    </source>
</evidence>
<gene>
    <name evidence="8" type="ORF">MARA_35720</name>
</gene>
<sequence>MRRTAPAVPTYRSDVYADAALREPHPHYRRLRELGPVVWLPRQRVLALPRYAECKAVLRDDGTFESGHGVALNPVTNRLSRGTTLNSDGAEHDRRRKLVAHRLLPRALRSITDTVDQMAADVVERALARRDVDGVDDLASALPHAVVPDLVGWPRDQRDHLLRWGAATFDILGPLNARAVRAVPASLHMLRFTRKVLRDDDVIEGSMADELIAAIGQGTLSRAECAQLMVDYIAPSLDTTISAISSALHLFATHPEQWQLLRDDPALIPQAINEVVRYESPLRAFGRRARCSSEVGGVEIPAGARVLVMYASANRDDREWDSPDVFDIRRDAGRQLGFGNGAHACAGQGLARLETTAMLRALLDRVERIETTGPPEWALNNIIRRHARLPLRLVAA</sequence>
<accession>A0A7I7RZM5</accession>
<dbReference type="InterPro" id="IPR001128">
    <property type="entry name" value="Cyt_P450"/>
</dbReference>
<dbReference type="GO" id="GO:0020037">
    <property type="term" value="F:heme binding"/>
    <property type="evidence" value="ECO:0007669"/>
    <property type="project" value="InterPro"/>
</dbReference>
<evidence type="ECO:0000256" key="6">
    <source>
        <dbReference type="ARBA" id="ARBA00023033"/>
    </source>
</evidence>
<organism evidence="8 9">
    <name type="scientific">Mycolicibacterium arabiense</name>
    <dbReference type="NCBI Taxonomy" id="1286181"/>
    <lineage>
        <taxon>Bacteria</taxon>
        <taxon>Bacillati</taxon>
        <taxon>Actinomycetota</taxon>
        <taxon>Actinomycetes</taxon>
        <taxon>Mycobacteriales</taxon>
        <taxon>Mycobacteriaceae</taxon>
        <taxon>Mycolicibacterium</taxon>
    </lineage>
</organism>
<evidence type="ECO:0000256" key="7">
    <source>
        <dbReference type="RuleBase" id="RU000461"/>
    </source>
</evidence>
<dbReference type="PRINTS" id="PR00359">
    <property type="entry name" value="BP450"/>
</dbReference>
<dbReference type="InterPro" id="IPR036396">
    <property type="entry name" value="Cyt_P450_sf"/>
</dbReference>
<dbReference type="InterPro" id="IPR002397">
    <property type="entry name" value="Cyt_P450_B"/>
</dbReference>
<evidence type="ECO:0000313" key="8">
    <source>
        <dbReference type="EMBL" id="BBY50104.1"/>
    </source>
</evidence>
<comment type="similarity">
    <text evidence="1 7">Belongs to the cytochrome P450 family.</text>
</comment>
<keyword evidence="9" id="KW-1185">Reference proteome</keyword>
<protein>
    <submittedName>
        <fullName evidence="8">Cytochrome P450</fullName>
    </submittedName>
</protein>
<evidence type="ECO:0000256" key="2">
    <source>
        <dbReference type="ARBA" id="ARBA00022617"/>
    </source>
</evidence>
<dbReference type="Pfam" id="PF00067">
    <property type="entry name" value="p450"/>
    <property type="match status" value="1"/>
</dbReference>
<keyword evidence="4 7" id="KW-0560">Oxidoreductase</keyword>
<dbReference type="AlphaFoldDB" id="A0A7I7RZM5"/>
<name>A0A7I7RZM5_9MYCO</name>
<dbReference type="PROSITE" id="PS00086">
    <property type="entry name" value="CYTOCHROME_P450"/>
    <property type="match status" value="1"/>
</dbReference>
<keyword evidence="6 7" id="KW-0503">Monooxygenase</keyword>
<dbReference type="PANTHER" id="PTHR46696:SF1">
    <property type="entry name" value="CYTOCHROME P450 YJIB-RELATED"/>
    <property type="match status" value="1"/>
</dbReference>
<dbReference type="SUPFAM" id="SSF48264">
    <property type="entry name" value="Cytochrome P450"/>
    <property type="match status" value="1"/>
</dbReference>
<evidence type="ECO:0000313" key="9">
    <source>
        <dbReference type="Proteomes" id="UP000467428"/>
    </source>
</evidence>
<evidence type="ECO:0000256" key="3">
    <source>
        <dbReference type="ARBA" id="ARBA00022723"/>
    </source>
</evidence>
<dbReference type="EMBL" id="AP022593">
    <property type="protein sequence ID" value="BBY50104.1"/>
    <property type="molecule type" value="Genomic_DNA"/>
</dbReference>
<dbReference type="GO" id="GO:0016705">
    <property type="term" value="F:oxidoreductase activity, acting on paired donors, with incorporation or reduction of molecular oxygen"/>
    <property type="evidence" value="ECO:0007669"/>
    <property type="project" value="InterPro"/>
</dbReference>
<dbReference type="PANTHER" id="PTHR46696">
    <property type="entry name" value="P450, PUTATIVE (EUROFUNG)-RELATED"/>
    <property type="match status" value="1"/>
</dbReference>
<keyword evidence="2 7" id="KW-0349">Heme</keyword>
<dbReference type="InterPro" id="IPR017972">
    <property type="entry name" value="Cyt_P450_CS"/>
</dbReference>
<evidence type="ECO:0000256" key="4">
    <source>
        <dbReference type="ARBA" id="ARBA00023002"/>
    </source>
</evidence>
<evidence type="ECO:0000256" key="5">
    <source>
        <dbReference type="ARBA" id="ARBA00023004"/>
    </source>
</evidence>
<keyword evidence="5 7" id="KW-0408">Iron</keyword>
<keyword evidence="3 7" id="KW-0479">Metal-binding</keyword>
<dbReference type="GO" id="GO:0005506">
    <property type="term" value="F:iron ion binding"/>
    <property type="evidence" value="ECO:0007669"/>
    <property type="project" value="InterPro"/>
</dbReference>
<dbReference type="RefSeq" id="WP_163919630.1">
    <property type="nucleotide sequence ID" value="NZ_AP022593.1"/>
</dbReference>
<reference evidence="8 9" key="1">
    <citation type="journal article" date="2019" name="Emerg. Microbes Infect.">
        <title>Comprehensive subspecies identification of 175 nontuberculous mycobacteria species based on 7547 genomic profiles.</title>
        <authorList>
            <person name="Matsumoto Y."/>
            <person name="Kinjo T."/>
            <person name="Motooka D."/>
            <person name="Nabeya D."/>
            <person name="Jung N."/>
            <person name="Uechi K."/>
            <person name="Horii T."/>
            <person name="Iida T."/>
            <person name="Fujita J."/>
            <person name="Nakamura S."/>
        </authorList>
    </citation>
    <scope>NUCLEOTIDE SEQUENCE [LARGE SCALE GENOMIC DNA]</scope>
    <source>
        <strain evidence="8 9">JCM 18538</strain>
    </source>
</reference>
<dbReference type="KEGG" id="marz:MARA_35720"/>
<dbReference type="Proteomes" id="UP000467428">
    <property type="component" value="Chromosome"/>
</dbReference>